<dbReference type="AlphaFoldDB" id="A0A3A6PZN8"/>
<dbReference type="Pfam" id="PF03961">
    <property type="entry name" value="FapA"/>
    <property type="match status" value="1"/>
</dbReference>
<dbReference type="PANTHER" id="PTHR38032">
    <property type="entry name" value="POLYMERASE-RELATED"/>
    <property type="match status" value="1"/>
</dbReference>
<keyword evidence="4" id="KW-1185">Reference proteome</keyword>
<keyword evidence="1" id="KW-0175">Coiled coil</keyword>
<dbReference type="EMBL" id="QXQB01000001">
    <property type="protein sequence ID" value="RJX40773.1"/>
    <property type="molecule type" value="Genomic_DNA"/>
</dbReference>
<dbReference type="Proteomes" id="UP000267798">
    <property type="component" value="Unassembled WGS sequence"/>
</dbReference>
<dbReference type="InterPro" id="IPR046865">
    <property type="entry name" value="FapA_b_solenoid"/>
</dbReference>
<evidence type="ECO:0000313" key="4">
    <source>
        <dbReference type="Proteomes" id="UP000267798"/>
    </source>
</evidence>
<evidence type="ECO:0000259" key="2">
    <source>
        <dbReference type="Pfam" id="PF20250"/>
    </source>
</evidence>
<dbReference type="InterPro" id="IPR046866">
    <property type="entry name" value="FapA_N"/>
</dbReference>
<reference evidence="3 4" key="1">
    <citation type="submission" date="2018-09" db="EMBL/GenBank/DDBJ databases">
        <title>Paenibacillus aracenensis nov. sp. isolated from a cave in southern Spain.</title>
        <authorList>
            <person name="Jurado V."/>
            <person name="Gutierrez-Patricio S."/>
            <person name="Gonzalez-Pimentel J.L."/>
            <person name="Miller A.Z."/>
            <person name="Laiz L."/>
            <person name="Saiz-Jimenez C."/>
        </authorList>
    </citation>
    <scope>NUCLEOTIDE SEQUENCE [LARGE SCALE GENOMIC DNA]</scope>
    <source>
        <strain evidence="3 4">JCM 19203</strain>
    </source>
</reference>
<dbReference type="Pfam" id="PF20250">
    <property type="entry name" value="FapA_N"/>
    <property type="match status" value="1"/>
</dbReference>
<name>A0A3A6PZN8_9BACL</name>
<feature type="coiled-coil region" evidence="1">
    <location>
        <begin position="377"/>
        <end position="422"/>
    </location>
</feature>
<sequence length="468" mass="50765">MDNIQLDSYLRIQTSADKLSAFLTFSRITEDFVCGSSDLEQYVRSKGVVHGLRIDVLDQICRNPLAYCREQTLIAQGEAPGEGKDGAVRFVYDMEDRNQHKPAEDQDGKVDFKEVNRLKNVTRGQLIAELVEPTSGSSGTMVTGEVIPPKFGKKARFKIGKNVVQNGEKALYAAIDGLITLTDKGKINVFPVYEVNGDVDYSIGNIDFVGTVVIRGNVLTGFRIRASGDIRVVGGVEGAELESDGSIEITSGIMASNKGHVKAGRNVRSSFIQDGHVYAGEDVVVSQSIMHSTVKAGKNVICSGAKGLIVGGIIQAGEQVVARTIGNAMSTATAIEVGVNPQLREELVELRATIKQSFESNEKTEKALVILDQMAAAGQLTADRMELRAKLNATKRQTSALIDESKARMLEIEKTLEDTNRSKINVSGTAYGGTKIVIGRYTKFVKDSAQRVSFRLMEGDIAMVPFHP</sequence>
<gene>
    <name evidence="3" type="ORF">D3P09_01775</name>
</gene>
<protein>
    <submittedName>
        <fullName evidence="3">DUF342 domain-containing protein</fullName>
    </submittedName>
</protein>
<evidence type="ECO:0000313" key="3">
    <source>
        <dbReference type="EMBL" id="RJX40773.1"/>
    </source>
</evidence>
<feature type="domain" description="Flagellar Assembly Protein A N-terminal region" evidence="2">
    <location>
        <begin position="11"/>
        <end position="182"/>
    </location>
</feature>
<accession>A0A3A6PZN8</accession>
<comment type="caution">
    <text evidence="3">The sequence shown here is derived from an EMBL/GenBank/DDBJ whole genome shotgun (WGS) entry which is preliminary data.</text>
</comment>
<dbReference type="OrthoDB" id="9816426at2"/>
<evidence type="ECO:0000256" key="1">
    <source>
        <dbReference type="SAM" id="Coils"/>
    </source>
</evidence>
<dbReference type="PANTHER" id="PTHR38032:SF1">
    <property type="entry name" value="RNA-BINDING PROTEIN KHPB N-TERMINAL DOMAIN-CONTAINING PROTEIN"/>
    <property type="match status" value="1"/>
</dbReference>
<proteinExistence type="predicted"/>
<organism evidence="3 4">
    <name type="scientific">Paenibacillus pinisoli</name>
    <dbReference type="NCBI Taxonomy" id="1276110"/>
    <lineage>
        <taxon>Bacteria</taxon>
        <taxon>Bacillati</taxon>
        <taxon>Bacillota</taxon>
        <taxon>Bacilli</taxon>
        <taxon>Bacillales</taxon>
        <taxon>Paenibacillaceae</taxon>
        <taxon>Paenibacillus</taxon>
    </lineage>
</organism>
<dbReference type="RefSeq" id="WP_120106660.1">
    <property type="nucleotide sequence ID" value="NZ_QXQB01000001.1"/>
</dbReference>
<dbReference type="InterPro" id="IPR005646">
    <property type="entry name" value="FapA"/>
</dbReference>